<keyword evidence="4" id="KW-1185">Reference proteome</keyword>
<evidence type="ECO:0000313" key="2">
    <source>
        <dbReference type="EMBL" id="GEN12188.1"/>
    </source>
</evidence>
<dbReference type="EMBL" id="FOIB01000007">
    <property type="protein sequence ID" value="SEU26926.1"/>
    <property type="molecule type" value="Genomic_DNA"/>
</dbReference>
<feature type="region of interest" description="Disordered" evidence="1">
    <location>
        <begin position="12"/>
        <end position="34"/>
    </location>
</feature>
<dbReference type="STRING" id="1334629.MFUL124B02_21160"/>
<evidence type="ECO:0000313" key="4">
    <source>
        <dbReference type="Proteomes" id="UP000183760"/>
    </source>
</evidence>
<name>A0A511TG70_MYXFU</name>
<reference evidence="3 4" key="1">
    <citation type="submission" date="2016-10" db="EMBL/GenBank/DDBJ databases">
        <authorList>
            <person name="Varghese N."/>
            <person name="Submissions S."/>
        </authorList>
    </citation>
    <scope>NUCLEOTIDE SEQUENCE [LARGE SCALE GENOMIC DNA]</scope>
    <source>
        <strain evidence="3 4">DSM 16525</strain>
    </source>
</reference>
<protein>
    <submittedName>
        <fullName evidence="2">Uncharacterized protein</fullName>
    </submittedName>
</protein>
<reference evidence="2 5" key="2">
    <citation type="submission" date="2019-07" db="EMBL/GenBank/DDBJ databases">
        <title>Whole genome shotgun sequence of Myxococcus fulvus NBRC 100333.</title>
        <authorList>
            <person name="Hosoyama A."/>
            <person name="Uohara A."/>
            <person name="Ohji S."/>
            <person name="Ichikawa N."/>
        </authorList>
    </citation>
    <scope>NUCLEOTIDE SEQUENCE [LARGE SCALE GENOMIC DNA]</scope>
    <source>
        <strain evidence="2 5">NBRC 100333</strain>
    </source>
</reference>
<dbReference type="AlphaFoldDB" id="A0A511TG70"/>
<organism evidence="2 5">
    <name type="scientific">Myxococcus fulvus</name>
    <dbReference type="NCBI Taxonomy" id="33"/>
    <lineage>
        <taxon>Bacteria</taxon>
        <taxon>Pseudomonadati</taxon>
        <taxon>Myxococcota</taxon>
        <taxon>Myxococcia</taxon>
        <taxon>Myxococcales</taxon>
        <taxon>Cystobacterineae</taxon>
        <taxon>Myxococcaceae</taxon>
        <taxon>Myxococcus</taxon>
    </lineage>
</organism>
<sequence length="163" mass="18195">MAMRCLQCGYTEQEDDIPSEGPSDDLPSSSPRTRCPECRGMMSPILICQLAPRAFSPPVVEPPRPRSIRDYLFVDGHMGAYPPPPVAPLPYRDATILMSPGDYYSPSKGSLARIQYTFGNWTVLVPWPTVWLLRGMTTAPLRIAMASPPRRSSECRRSTARRP</sequence>
<gene>
    <name evidence="2" type="ORF">MFU01_72250</name>
    <name evidence="3" type="ORF">SAMN05443572_107347</name>
</gene>
<evidence type="ECO:0000313" key="3">
    <source>
        <dbReference type="EMBL" id="SEU26926.1"/>
    </source>
</evidence>
<dbReference type="Proteomes" id="UP000321514">
    <property type="component" value="Unassembled WGS sequence"/>
</dbReference>
<evidence type="ECO:0000313" key="5">
    <source>
        <dbReference type="Proteomes" id="UP000321514"/>
    </source>
</evidence>
<proteinExistence type="predicted"/>
<accession>A0A511TG70</accession>
<comment type="caution">
    <text evidence="2">The sequence shown here is derived from an EMBL/GenBank/DDBJ whole genome shotgun (WGS) entry which is preliminary data.</text>
</comment>
<dbReference type="Proteomes" id="UP000183760">
    <property type="component" value="Unassembled WGS sequence"/>
</dbReference>
<dbReference type="EMBL" id="BJXR01000059">
    <property type="protein sequence ID" value="GEN12188.1"/>
    <property type="molecule type" value="Genomic_DNA"/>
</dbReference>
<evidence type="ECO:0000256" key="1">
    <source>
        <dbReference type="SAM" id="MobiDB-lite"/>
    </source>
</evidence>